<keyword evidence="2" id="KW-1277">Toxin-antitoxin system</keyword>
<dbReference type="InterPro" id="IPR008201">
    <property type="entry name" value="HepT-like"/>
</dbReference>
<dbReference type="AlphaFoldDB" id="A0A7K1SX17"/>
<dbReference type="InterPro" id="IPR051813">
    <property type="entry name" value="HepT_RNase_toxin"/>
</dbReference>
<keyword evidence="1" id="KW-0597">Phosphoprotein</keyword>
<evidence type="ECO:0000256" key="5">
    <source>
        <dbReference type="ARBA" id="ARBA00022801"/>
    </source>
</evidence>
<evidence type="ECO:0000313" key="7">
    <source>
        <dbReference type="Proteomes" id="UP000462014"/>
    </source>
</evidence>
<evidence type="ECO:0000256" key="3">
    <source>
        <dbReference type="ARBA" id="ARBA00022722"/>
    </source>
</evidence>
<reference evidence="6 7" key="1">
    <citation type="submission" date="2019-12" db="EMBL/GenBank/DDBJ databases">
        <title>Mucilaginibacter sp. HMF7410 genome sequencing and assembly.</title>
        <authorList>
            <person name="Kang H."/>
            <person name="Cha I."/>
            <person name="Kim H."/>
            <person name="Joh K."/>
        </authorList>
    </citation>
    <scope>NUCLEOTIDE SEQUENCE [LARGE SCALE GENOMIC DNA]</scope>
    <source>
        <strain evidence="6 7">HMF7410</strain>
    </source>
</reference>
<gene>
    <name evidence="6" type="ORF">GO621_09920</name>
</gene>
<evidence type="ECO:0000256" key="1">
    <source>
        <dbReference type="ARBA" id="ARBA00022553"/>
    </source>
</evidence>
<dbReference type="PANTHER" id="PTHR34139:SF1">
    <property type="entry name" value="RNASE MJ1380-RELATED"/>
    <property type="match status" value="1"/>
</dbReference>
<organism evidence="6 7">
    <name type="scientific">Mucilaginibacter arboris</name>
    <dbReference type="NCBI Taxonomy" id="2682090"/>
    <lineage>
        <taxon>Bacteria</taxon>
        <taxon>Pseudomonadati</taxon>
        <taxon>Bacteroidota</taxon>
        <taxon>Sphingobacteriia</taxon>
        <taxon>Sphingobacteriales</taxon>
        <taxon>Sphingobacteriaceae</taxon>
        <taxon>Mucilaginibacter</taxon>
    </lineage>
</organism>
<keyword evidence="4" id="KW-0547">Nucleotide-binding</keyword>
<keyword evidence="5" id="KW-0378">Hydrolase</keyword>
<dbReference type="GO" id="GO:0016787">
    <property type="term" value="F:hydrolase activity"/>
    <property type="evidence" value="ECO:0007669"/>
    <property type="project" value="UniProtKB-KW"/>
</dbReference>
<dbReference type="GO" id="GO:0110001">
    <property type="term" value="C:toxin-antitoxin complex"/>
    <property type="evidence" value="ECO:0007669"/>
    <property type="project" value="InterPro"/>
</dbReference>
<evidence type="ECO:0000313" key="6">
    <source>
        <dbReference type="EMBL" id="MVN21854.1"/>
    </source>
</evidence>
<keyword evidence="3" id="KW-0540">Nuclease</keyword>
<keyword evidence="7" id="KW-1185">Reference proteome</keyword>
<sequence>MSKRNNQLLIEDILQSALKIQKYTASNTFETFKEDEIKVDAVLRNFEIIGEAANKLTEDFKSGYTDIDWYRIIGFRNRIVHEYFGIDLTTVWRIKETYLLLLIDQLSKIIED</sequence>
<protein>
    <submittedName>
        <fullName evidence="6">DUF86 domain-containing protein</fullName>
    </submittedName>
</protein>
<evidence type="ECO:0000256" key="4">
    <source>
        <dbReference type="ARBA" id="ARBA00022741"/>
    </source>
</evidence>
<dbReference type="EMBL" id="WPIK01000008">
    <property type="protein sequence ID" value="MVN21854.1"/>
    <property type="molecule type" value="Genomic_DNA"/>
</dbReference>
<dbReference type="RefSeq" id="WP_157566560.1">
    <property type="nucleotide sequence ID" value="NZ_WPIK01000008.1"/>
</dbReference>
<evidence type="ECO:0000256" key="2">
    <source>
        <dbReference type="ARBA" id="ARBA00022649"/>
    </source>
</evidence>
<dbReference type="GO" id="GO:0004540">
    <property type="term" value="F:RNA nuclease activity"/>
    <property type="evidence" value="ECO:0007669"/>
    <property type="project" value="InterPro"/>
</dbReference>
<dbReference type="Proteomes" id="UP000462014">
    <property type="component" value="Unassembled WGS sequence"/>
</dbReference>
<dbReference type="Pfam" id="PF01934">
    <property type="entry name" value="HepT-like"/>
    <property type="match status" value="1"/>
</dbReference>
<name>A0A7K1SX17_9SPHI</name>
<comment type="caution">
    <text evidence="6">The sequence shown here is derived from an EMBL/GenBank/DDBJ whole genome shotgun (WGS) entry which is preliminary data.</text>
</comment>
<dbReference type="GO" id="GO:0000166">
    <property type="term" value="F:nucleotide binding"/>
    <property type="evidence" value="ECO:0007669"/>
    <property type="project" value="UniProtKB-KW"/>
</dbReference>
<dbReference type="PANTHER" id="PTHR34139">
    <property type="entry name" value="UPF0331 PROTEIN MJ0127"/>
    <property type="match status" value="1"/>
</dbReference>
<accession>A0A7K1SX17</accession>
<proteinExistence type="predicted"/>